<sequence>MDCCANCFGDQGLTEIIEARSSARGRCPYCESEDVDLLDPRLLGNYFSQLLPVYEPAEDGKLLVEWFKEDWCLFQHERLDAVRASALLAEILDDGDIVRRSFVPSTRYTSDPPAQWEQLRSELMYKNRYHPESPFDKDRLTALLDFLETKEVGATWYRARIQPDQQPLTLDQMGPPPSRSVSHGRANPSGIPYLYLGSTVQTAISEIRPHTGELACVATYEVPAGLRVADLRNPRKLVSPFRLDDENQVGQMRIDVGFLEQLGDELTRPVLPQGAAIDYVPSQYLCEFIKTCKFDGVIYRSSVSDGINLALFNPDSGQRRELRLYRVTRVSVETALTGMTT</sequence>
<name>A0A1E3W8V4_9HYPH</name>
<dbReference type="AlphaFoldDB" id="A0A1E3W8V4"/>
<dbReference type="InterPro" id="IPR014914">
    <property type="entry name" value="RES_dom"/>
</dbReference>
<keyword evidence="3" id="KW-1185">Reference proteome</keyword>
<comment type="caution">
    <text evidence="2">The sequence shown here is derived from an EMBL/GenBank/DDBJ whole genome shotgun (WGS) entry which is preliminary data.</text>
</comment>
<dbReference type="OrthoDB" id="648213at2"/>
<dbReference type="Pfam" id="PF08808">
    <property type="entry name" value="RES"/>
    <property type="match status" value="1"/>
</dbReference>
<proteinExistence type="predicted"/>
<evidence type="ECO:0000313" key="3">
    <source>
        <dbReference type="Proteomes" id="UP000095042"/>
    </source>
</evidence>
<dbReference type="SMART" id="SM00953">
    <property type="entry name" value="RES"/>
    <property type="match status" value="1"/>
</dbReference>
<accession>A0A1E3W8V4</accession>
<reference evidence="2 3" key="1">
    <citation type="journal article" date="2016" name="Environ. Microbiol.">
        <title>New Methyloceanibacter diversity from North Sea sediments includes methanotroph containing solely the soluble methane monooxygenase.</title>
        <authorList>
            <person name="Vekeman B."/>
            <person name="Kerckhof F.M."/>
            <person name="Cremers G."/>
            <person name="de Vos P."/>
            <person name="Vandamme P."/>
            <person name="Boon N."/>
            <person name="Op den Camp H.J."/>
            <person name="Heylen K."/>
        </authorList>
    </citation>
    <scope>NUCLEOTIDE SEQUENCE [LARGE SCALE GENOMIC DNA]</scope>
    <source>
        <strain evidence="2 3">R-67177</strain>
    </source>
</reference>
<evidence type="ECO:0000313" key="2">
    <source>
        <dbReference type="EMBL" id="ODS01932.1"/>
    </source>
</evidence>
<organism evidence="2 3">
    <name type="scientific">Methyloceanibacter marginalis</name>
    <dbReference type="NCBI Taxonomy" id="1774971"/>
    <lineage>
        <taxon>Bacteria</taxon>
        <taxon>Pseudomonadati</taxon>
        <taxon>Pseudomonadota</taxon>
        <taxon>Alphaproteobacteria</taxon>
        <taxon>Hyphomicrobiales</taxon>
        <taxon>Hyphomicrobiaceae</taxon>
        <taxon>Methyloceanibacter</taxon>
    </lineage>
</organism>
<feature type="domain" description="RES" evidence="1">
    <location>
        <begin position="169"/>
        <end position="323"/>
    </location>
</feature>
<gene>
    <name evidence="2" type="ORF">AUC71_02775</name>
</gene>
<evidence type="ECO:0000259" key="1">
    <source>
        <dbReference type="SMART" id="SM00953"/>
    </source>
</evidence>
<protein>
    <recommendedName>
        <fullName evidence="1">RES domain-containing protein</fullName>
    </recommendedName>
</protein>
<dbReference type="EMBL" id="LPWD01000422">
    <property type="protein sequence ID" value="ODS01932.1"/>
    <property type="molecule type" value="Genomic_DNA"/>
</dbReference>
<dbReference type="Proteomes" id="UP000095042">
    <property type="component" value="Unassembled WGS sequence"/>
</dbReference>